<organism evidence="2 3">
    <name type="scientific">Neptunitalea lumnitzerae</name>
    <dbReference type="NCBI Taxonomy" id="2965509"/>
    <lineage>
        <taxon>Bacteria</taxon>
        <taxon>Pseudomonadati</taxon>
        <taxon>Bacteroidota</taxon>
        <taxon>Flavobacteriia</taxon>
        <taxon>Flavobacteriales</taxon>
        <taxon>Flavobacteriaceae</taxon>
        <taxon>Neptunitalea</taxon>
    </lineage>
</organism>
<dbReference type="PROSITE" id="PS51186">
    <property type="entry name" value="GNAT"/>
    <property type="match status" value="1"/>
</dbReference>
<reference evidence="2" key="1">
    <citation type="submission" date="2022-07" db="EMBL/GenBank/DDBJ databases">
        <title>Taxonomy of Novel Oxalotrophic and Methylotrophic Bacteria.</title>
        <authorList>
            <person name="Sahin N."/>
            <person name="Tani A."/>
        </authorList>
    </citation>
    <scope>NUCLEOTIDE SEQUENCE</scope>
    <source>
        <strain evidence="2">Y10</strain>
    </source>
</reference>
<dbReference type="PANTHER" id="PTHR43792">
    <property type="entry name" value="GNAT FAMILY, PUTATIVE (AFU_ORTHOLOGUE AFUA_3G00765)-RELATED-RELATED"/>
    <property type="match status" value="1"/>
</dbReference>
<keyword evidence="3" id="KW-1185">Reference proteome</keyword>
<name>A0ABQ5MFS3_9FLAO</name>
<dbReference type="RefSeq" id="WP_281763881.1">
    <property type="nucleotide sequence ID" value="NZ_BRVO01000001.1"/>
</dbReference>
<dbReference type="Proteomes" id="UP001143543">
    <property type="component" value="Unassembled WGS sequence"/>
</dbReference>
<dbReference type="Gene3D" id="3.40.630.30">
    <property type="match status" value="1"/>
</dbReference>
<evidence type="ECO:0000313" key="2">
    <source>
        <dbReference type="EMBL" id="GLB48228.1"/>
    </source>
</evidence>
<evidence type="ECO:0000259" key="1">
    <source>
        <dbReference type="PROSITE" id="PS51186"/>
    </source>
</evidence>
<proteinExistence type="predicted"/>
<protein>
    <submittedName>
        <fullName evidence="2">Ribosomal-protein-serine acetyltransferase</fullName>
    </submittedName>
</protein>
<dbReference type="PANTHER" id="PTHR43792:SF1">
    <property type="entry name" value="N-ACETYLTRANSFERASE DOMAIN-CONTAINING PROTEIN"/>
    <property type="match status" value="1"/>
</dbReference>
<comment type="caution">
    <text evidence="2">The sequence shown here is derived from an EMBL/GenBank/DDBJ whole genome shotgun (WGS) entry which is preliminary data.</text>
</comment>
<dbReference type="Pfam" id="PF13302">
    <property type="entry name" value="Acetyltransf_3"/>
    <property type="match status" value="1"/>
</dbReference>
<gene>
    <name evidence="2" type="ORF">Y10_05960</name>
</gene>
<dbReference type="InterPro" id="IPR051531">
    <property type="entry name" value="N-acetyltransferase"/>
</dbReference>
<dbReference type="InterPro" id="IPR000182">
    <property type="entry name" value="GNAT_dom"/>
</dbReference>
<accession>A0ABQ5MFS3</accession>
<dbReference type="EMBL" id="BRVO01000001">
    <property type="protein sequence ID" value="GLB48228.1"/>
    <property type="molecule type" value="Genomic_DNA"/>
</dbReference>
<sequence length="183" mass="21485">MEFIKINTPRLHIRNLKLSDLQDFYVYRSNPDVTKYQGFDVLTLDQCKAFIQQEYPKQYGKPGQWVQYAIEEVANNKLIGDCAIRLYEHEPRIATIGITISHLEQQKGFAKEAMLGILSFLFNEKQLHRVEEIIDVENKASIALIESLGFRKEAHFIENIFFKGSWGSEYQYAMLKTEWDKRN</sequence>
<evidence type="ECO:0000313" key="3">
    <source>
        <dbReference type="Proteomes" id="UP001143543"/>
    </source>
</evidence>
<dbReference type="InterPro" id="IPR016181">
    <property type="entry name" value="Acyl_CoA_acyltransferase"/>
</dbReference>
<feature type="domain" description="N-acetyltransferase" evidence="1">
    <location>
        <begin position="11"/>
        <end position="177"/>
    </location>
</feature>
<dbReference type="SUPFAM" id="SSF55729">
    <property type="entry name" value="Acyl-CoA N-acyltransferases (Nat)"/>
    <property type="match status" value="1"/>
</dbReference>